<dbReference type="STRING" id="1280953.HOC_11598"/>
<dbReference type="EMBL" id="ARYL01000016">
    <property type="protein sequence ID" value="KDA02205.1"/>
    <property type="molecule type" value="Genomic_DNA"/>
</dbReference>
<keyword evidence="1" id="KW-0732">Signal</keyword>
<keyword evidence="3" id="KW-1185">Reference proteome</keyword>
<feature type="signal peptide" evidence="1">
    <location>
        <begin position="1"/>
        <end position="22"/>
    </location>
</feature>
<name>A0A059G6I3_9PROT</name>
<evidence type="ECO:0000256" key="1">
    <source>
        <dbReference type="SAM" id="SignalP"/>
    </source>
</evidence>
<dbReference type="PATRIC" id="fig|1280953.3.peg.2339"/>
<reference evidence="2 3" key="1">
    <citation type="journal article" date="2014" name="Antonie Van Leeuwenhoek">
        <title>Hyphomonas beringensis sp. nov. and Hyphomonas chukchiensis sp. nov., isolated from surface seawater of the Bering Sea and Chukchi Sea.</title>
        <authorList>
            <person name="Li C."/>
            <person name="Lai Q."/>
            <person name="Li G."/>
            <person name="Dong C."/>
            <person name="Wang J."/>
            <person name="Liao Y."/>
            <person name="Shao Z."/>
        </authorList>
    </citation>
    <scope>NUCLEOTIDE SEQUENCE [LARGE SCALE GENOMIC DNA]</scope>
    <source>
        <strain evidence="2 3">SCH89</strain>
    </source>
</reference>
<protein>
    <recommendedName>
        <fullName evidence="4">Acetolactate decarboxylase</fullName>
    </recommendedName>
</protein>
<evidence type="ECO:0000313" key="3">
    <source>
        <dbReference type="Proteomes" id="UP000024942"/>
    </source>
</evidence>
<comment type="caution">
    <text evidence="2">The sequence shown here is derived from an EMBL/GenBank/DDBJ whole genome shotgun (WGS) entry which is preliminary data.</text>
</comment>
<organism evidence="2 3">
    <name type="scientific">Hyphomonas oceanitis SCH89</name>
    <dbReference type="NCBI Taxonomy" id="1280953"/>
    <lineage>
        <taxon>Bacteria</taxon>
        <taxon>Pseudomonadati</taxon>
        <taxon>Pseudomonadota</taxon>
        <taxon>Alphaproteobacteria</taxon>
        <taxon>Hyphomonadales</taxon>
        <taxon>Hyphomonadaceae</taxon>
        <taxon>Hyphomonas</taxon>
    </lineage>
</organism>
<evidence type="ECO:0008006" key="4">
    <source>
        <dbReference type="Google" id="ProtNLM"/>
    </source>
</evidence>
<gene>
    <name evidence="2" type="ORF">HOC_11598</name>
</gene>
<dbReference type="RefSeq" id="WP_035538688.1">
    <property type="nucleotide sequence ID" value="NZ_ARYL01000016.1"/>
</dbReference>
<dbReference type="Proteomes" id="UP000024942">
    <property type="component" value="Unassembled WGS sequence"/>
</dbReference>
<sequence length="248" mass="25240">MSRSITQSVFARLALMTAISVASCTSPSAVEQAADPVMSCDTPIMVFGTRASIKAPGFTQSVKLSDVPISDTTVGYGPSAGYRDELTLMDGVFHIATPESGDMVSLSHDVSPEKGAGFLVASSPAGWKAVQPVADLTGLEGIESLLTDTAEAAGCPAGAAFPFKLTGTASQASWSAVGKPTGAKGGAEDVAVEIVGIYAPGPEDTYFLPDGRTLHAHAHIVGTQITGHLGQIGALSDVALYVPAAHQP</sequence>
<accession>A0A059G6I3</accession>
<evidence type="ECO:0000313" key="2">
    <source>
        <dbReference type="EMBL" id="KDA02205.1"/>
    </source>
</evidence>
<dbReference type="SUPFAM" id="SSF117856">
    <property type="entry name" value="AF0104/ALDC/Ptd012-like"/>
    <property type="match status" value="1"/>
</dbReference>
<dbReference type="OrthoDB" id="1524152at2"/>
<dbReference type="PROSITE" id="PS51257">
    <property type="entry name" value="PROKAR_LIPOPROTEIN"/>
    <property type="match status" value="1"/>
</dbReference>
<proteinExistence type="predicted"/>
<dbReference type="AlphaFoldDB" id="A0A059G6I3"/>
<feature type="chain" id="PRO_5001573283" description="Acetolactate decarboxylase" evidence="1">
    <location>
        <begin position="23"/>
        <end position="248"/>
    </location>
</feature>